<dbReference type="AlphaFoldDB" id="I8AH61"/>
<protein>
    <submittedName>
        <fullName evidence="2">Sterol-binding domain-containing protein</fullName>
    </submittedName>
</protein>
<dbReference type="InterPro" id="IPR036527">
    <property type="entry name" value="SCP2_sterol-bd_dom_sf"/>
</dbReference>
<gene>
    <name evidence="2" type="ORF">A374_13795</name>
</gene>
<dbReference type="eggNOG" id="COG3255">
    <property type="taxonomic scope" value="Bacteria"/>
</dbReference>
<reference evidence="2 3" key="1">
    <citation type="journal article" date="2012" name="J. Bacteriol.">
        <title>Genome of Bacillus macauensis ZFHKF-1, a Long-Chain-Forming Bacterium.</title>
        <authorList>
            <person name="Cai L."/>
            <person name="Zhang T."/>
        </authorList>
    </citation>
    <scope>NUCLEOTIDE SEQUENCE [LARGE SCALE GENOMIC DNA]</scope>
    <source>
        <strain evidence="2 3">ZFHKF-1</strain>
    </source>
</reference>
<dbReference type="PATRIC" id="fig|1196324.3.peg.2822"/>
<name>I8AH61_9BACL</name>
<sequence length="122" mass="13844">MTSAIENYTIQEISKKTATLMNEQPGPIKELGITYQFTIIDEDYAFQMHFDHGVVTVHEELSYEPACTLFLSGKSFKKLLIGQLNGTAAYMMGKLKVNGSLVHAIKMEGLLRQYELGRYFEK</sequence>
<dbReference type="EMBL" id="AKKV01000030">
    <property type="protein sequence ID" value="EIT84769.1"/>
    <property type="molecule type" value="Genomic_DNA"/>
</dbReference>
<proteinExistence type="predicted"/>
<evidence type="ECO:0000313" key="2">
    <source>
        <dbReference type="EMBL" id="EIT84769.1"/>
    </source>
</evidence>
<dbReference type="Gene3D" id="3.30.1050.10">
    <property type="entry name" value="SCP2 sterol-binding domain"/>
    <property type="match status" value="1"/>
</dbReference>
<comment type="caution">
    <text evidence="2">The sequence shown here is derived from an EMBL/GenBank/DDBJ whole genome shotgun (WGS) entry which is preliminary data.</text>
</comment>
<feature type="domain" description="SCP2" evidence="1">
    <location>
        <begin position="24"/>
        <end position="111"/>
    </location>
</feature>
<dbReference type="SUPFAM" id="SSF55718">
    <property type="entry name" value="SCP-like"/>
    <property type="match status" value="1"/>
</dbReference>
<organism evidence="2 3">
    <name type="scientific">Fictibacillus macauensis ZFHKF-1</name>
    <dbReference type="NCBI Taxonomy" id="1196324"/>
    <lineage>
        <taxon>Bacteria</taxon>
        <taxon>Bacillati</taxon>
        <taxon>Bacillota</taxon>
        <taxon>Bacilli</taxon>
        <taxon>Bacillales</taxon>
        <taxon>Fictibacillaceae</taxon>
        <taxon>Fictibacillus</taxon>
    </lineage>
</organism>
<dbReference type="Proteomes" id="UP000004080">
    <property type="component" value="Unassembled WGS sequence"/>
</dbReference>
<dbReference type="Pfam" id="PF02036">
    <property type="entry name" value="SCP2"/>
    <property type="match status" value="1"/>
</dbReference>
<dbReference type="OrthoDB" id="9804656at2"/>
<keyword evidence="3" id="KW-1185">Reference proteome</keyword>
<dbReference type="InterPro" id="IPR003033">
    <property type="entry name" value="SCP2_sterol-bd_dom"/>
</dbReference>
<dbReference type="STRING" id="1196324.A374_13795"/>
<dbReference type="RefSeq" id="WP_007202837.1">
    <property type="nucleotide sequence ID" value="NZ_AKKV01000030.1"/>
</dbReference>
<accession>I8AH61</accession>
<evidence type="ECO:0000313" key="3">
    <source>
        <dbReference type="Proteomes" id="UP000004080"/>
    </source>
</evidence>
<evidence type="ECO:0000259" key="1">
    <source>
        <dbReference type="Pfam" id="PF02036"/>
    </source>
</evidence>